<dbReference type="AlphaFoldDB" id="A0A7R9B0W4"/>
<protein>
    <submittedName>
        <fullName evidence="1">Uncharacterized protein</fullName>
    </submittedName>
</protein>
<dbReference type="EMBL" id="OC003774">
    <property type="protein sequence ID" value="CAD7263693.1"/>
    <property type="molecule type" value="Genomic_DNA"/>
</dbReference>
<proteinExistence type="predicted"/>
<evidence type="ECO:0000313" key="1">
    <source>
        <dbReference type="EMBL" id="CAD7263693.1"/>
    </source>
</evidence>
<sequence length="229" mass="26569">METCDISLVKQEIVEHIKTEPQNEDEFDMCGQSGIKTEDESDTSNSVDEIGKTEIKLFDSSFGIMDSNIDHFTPVDKSEEDTVMHMEEEENVKLTIVLRDLKWEDIVLHMEGVDFVKLKIVLRWQWKVDIVLHMAEEERVIVKLQIVTKKVRSMNSTITRVWAAIDLSGSPSDREYNWEPDSVWNTQGLWFGLVLFGTEPTKCKPDIVCKIFEHWFCQEFFGTEKSNAN</sequence>
<reference evidence="1" key="1">
    <citation type="submission" date="2020-11" db="EMBL/GenBank/DDBJ databases">
        <authorList>
            <person name="Tran Van P."/>
        </authorList>
    </citation>
    <scope>NUCLEOTIDE SEQUENCE</scope>
</reference>
<gene>
    <name evidence="1" type="ORF">TSIB3V08_LOCUS7764</name>
</gene>
<accession>A0A7R9B0W4</accession>
<organism evidence="1">
    <name type="scientific">Timema shepardi</name>
    <name type="common">Walking stick</name>
    <dbReference type="NCBI Taxonomy" id="629360"/>
    <lineage>
        <taxon>Eukaryota</taxon>
        <taxon>Metazoa</taxon>
        <taxon>Ecdysozoa</taxon>
        <taxon>Arthropoda</taxon>
        <taxon>Hexapoda</taxon>
        <taxon>Insecta</taxon>
        <taxon>Pterygota</taxon>
        <taxon>Neoptera</taxon>
        <taxon>Polyneoptera</taxon>
        <taxon>Phasmatodea</taxon>
        <taxon>Timematodea</taxon>
        <taxon>Timematoidea</taxon>
        <taxon>Timematidae</taxon>
        <taxon>Timema</taxon>
    </lineage>
</organism>
<name>A0A7R9B0W4_TIMSH</name>